<dbReference type="EMBL" id="JACVVK020000207">
    <property type="protein sequence ID" value="KAK7484620.1"/>
    <property type="molecule type" value="Genomic_DNA"/>
</dbReference>
<gene>
    <name evidence="1" type="ORF">BaRGS_00024146</name>
</gene>
<sequence>MRYITDWEEARRIDKDCKNKWRGEWLHEEDTVNRKYSLWLKKIDKSGTAWCHLCSKRLLYKSNGKKSFLVHAIDPLHFERLSAQAHTATLPTAVPVLAGLSKSDRITDFKIRTCAFLAEHCLPFSLAPALIDFAKKLAEDPKVLDSLSMNRSTAAYTLTHGVARGFKEELLKSLRTTFFSLNVDEATNNADNKVVNALVRFFDELIM</sequence>
<protein>
    <recommendedName>
        <fullName evidence="3">Transposase</fullName>
    </recommendedName>
</protein>
<accession>A0ABD0KC07</accession>
<evidence type="ECO:0000313" key="1">
    <source>
        <dbReference type="EMBL" id="KAK7484620.1"/>
    </source>
</evidence>
<name>A0ABD0KC07_9CAEN</name>
<reference evidence="1 2" key="1">
    <citation type="journal article" date="2023" name="Sci. Data">
        <title>Genome assembly of the Korean intertidal mud-creeper Batillaria attramentaria.</title>
        <authorList>
            <person name="Patra A.K."/>
            <person name="Ho P.T."/>
            <person name="Jun S."/>
            <person name="Lee S.J."/>
            <person name="Kim Y."/>
            <person name="Won Y.J."/>
        </authorList>
    </citation>
    <scope>NUCLEOTIDE SEQUENCE [LARGE SCALE GENOMIC DNA]</scope>
    <source>
        <strain evidence="1">Wonlab-2016</strain>
    </source>
</reference>
<dbReference type="AlphaFoldDB" id="A0ABD0KC07"/>
<comment type="caution">
    <text evidence="1">The sequence shown here is derived from an EMBL/GenBank/DDBJ whole genome shotgun (WGS) entry which is preliminary data.</text>
</comment>
<organism evidence="1 2">
    <name type="scientific">Batillaria attramentaria</name>
    <dbReference type="NCBI Taxonomy" id="370345"/>
    <lineage>
        <taxon>Eukaryota</taxon>
        <taxon>Metazoa</taxon>
        <taxon>Spiralia</taxon>
        <taxon>Lophotrochozoa</taxon>
        <taxon>Mollusca</taxon>
        <taxon>Gastropoda</taxon>
        <taxon>Caenogastropoda</taxon>
        <taxon>Sorbeoconcha</taxon>
        <taxon>Cerithioidea</taxon>
        <taxon>Batillariidae</taxon>
        <taxon>Batillaria</taxon>
    </lineage>
</organism>
<dbReference type="PANTHER" id="PTHR37162">
    <property type="entry name" value="HAT FAMILY DIMERISATION DOMAINCONTAINING PROTEIN-RELATED"/>
    <property type="match status" value="1"/>
</dbReference>
<dbReference type="Proteomes" id="UP001519460">
    <property type="component" value="Unassembled WGS sequence"/>
</dbReference>
<evidence type="ECO:0000313" key="2">
    <source>
        <dbReference type="Proteomes" id="UP001519460"/>
    </source>
</evidence>
<keyword evidence="2" id="KW-1185">Reference proteome</keyword>
<dbReference type="PANTHER" id="PTHR37162:SF1">
    <property type="entry name" value="BED-TYPE DOMAIN-CONTAINING PROTEIN"/>
    <property type="match status" value="1"/>
</dbReference>
<evidence type="ECO:0008006" key="3">
    <source>
        <dbReference type="Google" id="ProtNLM"/>
    </source>
</evidence>
<proteinExistence type="predicted"/>